<evidence type="ECO:0000313" key="4">
    <source>
        <dbReference type="Proteomes" id="UP000289340"/>
    </source>
</evidence>
<feature type="chain" id="PRO_5040666370" evidence="1">
    <location>
        <begin position="26"/>
        <end position="80"/>
    </location>
</feature>
<evidence type="ECO:0000256" key="1">
    <source>
        <dbReference type="SAM" id="SignalP"/>
    </source>
</evidence>
<reference evidence="3 4" key="2">
    <citation type="submission" date="2018-09" db="EMBL/GenBank/DDBJ databases">
        <title>A high-quality reference genome of wild soybean provides a powerful tool to mine soybean genomes.</title>
        <authorList>
            <person name="Xie M."/>
            <person name="Chung C.Y.L."/>
            <person name="Li M.-W."/>
            <person name="Wong F.-L."/>
            <person name="Chan T.-F."/>
            <person name="Lam H.-M."/>
        </authorList>
    </citation>
    <scope>NUCLEOTIDE SEQUENCE [LARGE SCALE GENOMIC DNA]</scope>
    <source>
        <strain evidence="4">cv. W05</strain>
        <tissue evidence="3">Hypocotyl of etiolated seedlings</tissue>
    </source>
</reference>
<dbReference type="Proteomes" id="UP000053555">
    <property type="component" value="Unassembled WGS sequence"/>
</dbReference>
<keyword evidence="4" id="KW-1185">Reference proteome</keyword>
<evidence type="ECO:0000313" key="2">
    <source>
        <dbReference type="EMBL" id="KHM99386.1"/>
    </source>
</evidence>
<feature type="signal peptide" evidence="1">
    <location>
        <begin position="1"/>
        <end position="25"/>
    </location>
</feature>
<evidence type="ECO:0000313" key="3">
    <source>
        <dbReference type="EMBL" id="RZB53522.1"/>
    </source>
</evidence>
<reference evidence="2" key="1">
    <citation type="submission" date="2014-07" db="EMBL/GenBank/DDBJ databases">
        <title>Identification of a novel salt tolerance gene in wild soybean by whole-genome sequencing.</title>
        <authorList>
            <person name="Lam H.-M."/>
            <person name="Qi X."/>
            <person name="Li M.-W."/>
            <person name="Liu X."/>
            <person name="Xie M."/>
            <person name="Ni M."/>
            <person name="Xu X."/>
        </authorList>
    </citation>
    <scope>NUCLEOTIDE SEQUENCE [LARGE SCALE GENOMIC DNA]</scope>
    <source>
        <tissue evidence="2">Root</tissue>
    </source>
</reference>
<dbReference type="EMBL" id="QZWG01000018">
    <property type="protein sequence ID" value="RZB53522.1"/>
    <property type="molecule type" value="Genomic_DNA"/>
</dbReference>
<dbReference type="Proteomes" id="UP000289340">
    <property type="component" value="Chromosome 18"/>
</dbReference>
<sequence length="80" mass="9135">MELKVLVKVGLLLFLLGFTATSVDATRFNPSSFITKGDSHHYVKVTYTWCDPECEVCRCDFEWPPNCKCMDNTGFSAYQE</sequence>
<accession>A0A0B2NV86</accession>
<proteinExistence type="predicted"/>
<name>A0A0B2NV86_GLYSO</name>
<organism evidence="2">
    <name type="scientific">Glycine soja</name>
    <name type="common">Wild soybean</name>
    <dbReference type="NCBI Taxonomy" id="3848"/>
    <lineage>
        <taxon>Eukaryota</taxon>
        <taxon>Viridiplantae</taxon>
        <taxon>Streptophyta</taxon>
        <taxon>Embryophyta</taxon>
        <taxon>Tracheophyta</taxon>
        <taxon>Spermatophyta</taxon>
        <taxon>Magnoliopsida</taxon>
        <taxon>eudicotyledons</taxon>
        <taxon>Gunneridae</taxon>
        <taxon>Pentapetalae</taxon>
        <taxon>rosids</taxon>
        <taxon>fabids</taxon>
        <taxon>Fabales</taxon>
        <taxon>Fabaceae</taxon>
        <taxon>Papilionoideae</taxon>
        <taxon>50 kb inversion clade</taxon>
        <taxon>NPAAA clade</taxon>
        <taxon>indigoferoid/millettioid clade</taxon>
        <taxon>Phaseoleae</taxon>
        <taxon>Glycine</taxon>
        <taxon>Glycine subgen. Soja</taxon>
    </lineage>
</organism>
<protein>
    <submittedName>
        <fullName evidence="2">Bowman-Birk type proteinase inhibitor</fullName>
    </submittedName>
</protein>
<gene>
    <name evidence="3" type="ORF">D0Y65_049455</name>
    <name evidence="2" type="ORF">glysoja_028843</name>
</gene>
<dbReference type="EMBL" id="KN671692">
    <property type="protein sequence ID" value="KHM99386.1"/>
    <property type="molecule type" value="Genomic_DNA"/>
</dbReference>
<keyword evidence="1" id="KW-0732">Signal</keyword>
<dbReference type="AlphaFoldDB" id="A0A0B2NV86"/>